<accession>A0A3D8PXQ1</accession>
<dbReference type="SUPFAM" id="SSF55785">
    <property type="entry name" value="PYP-like sensor domain (PAS domain)"/>
    <property type="match status" value="1"/>
</dbReference>
<dbReference type="InterPro" id="IPR029787">
    <property type="entry name" value="Nucleotide_cyclase"/>
</dbReference>
<evidence type="ECO:0000313" key="6">
    <source>
        <dbReference type="EMBL" id="RDW19665.1"/>
    </source>
</evidence>
<dbReference type="NCBIfam" id="TIGR00229">
    <property type="entry name" value="sensory_box"/>
    <property type="match status" value="1"/>
</dbReference>
<dbReference type="InterPro" id="IPR043128">
    <property type="entry name" value="Rev_trsase/Diguanyl_cyclase"/>
</dbReference>
<dbReference type="Pfam" id="PF04264">
    <property type="entry name" value="YceI"/>
    <property type="match status" value="1"/>
</dbReference>
<dbReference type="Gene3D" id="3.30.70.270">
    <property type="match status" value="1"/>
</dbReference>
<dbReference type="Gene3D" id="3.20.20.450">
    <property type="entry name" value="EAL domain"/>
    <property type="match status" value="1"/>
</dbReference>
<dbReference type="PROSITE" id="PS50112">
    <property type="entry name" value="PAS"/>
    <property type="match status" value="1"/>
</dbReference>
<feature type="domain" description="PAS" evidence="2">
    <location>
        <begin position="201"/>
        <end position="279"/>
    </location>
</feature>
<dbReference type="PANTHER" id="PTHR44757:SF2">
    <property type="entry name" value="BIOFILM ARCHITECTURE MAINTENANCE PROTEIN MBAA"/>
    <property type="match status" value="1"/>
</dbReference>
<evidence type="ECO:0000259" key="3">
    <source>
        <dbReference type="PROSITE" id="PS50113"/>
    </source>
</evidence>
<dbReference type="EMBL" id="PIOD01000006">
    <property type="protein sequence ID" value="RDW19665.1"/>
    <property type="molecule type" value="Genomic_DNA"/>
</dbReference>
<dbReference type="CDD" id="cd00130">
    <property type="entry name" value="PAS"/>
    <property type="match status" value="1"/>
</dbReference>
<dbReference type="RefSeq" id="WP_115749014.1">
    <property type="nucleotide sequence ID" value="NZ_PIOD01000006.1"/>
</dbReference>
<dbReference type="SMART" id="SM00091">
    <property type="entry name" value="PAS"/>
    <property type="match status" value="1"/>
</dbReference>
<feature type="domain" description="EAL" evidence="4">
    <location>
        <begin position="505"/>
        <end position="758"/>
    </location>
</feature>
<dbReference type="SUPFAM" id="SSF55073">
    <property type="entry name" value="Nucleotide cyclase"/>
    <property type="match status" value="1"/>
</dbReference>
<evidence type="ECO:0000256" key="1">
    <source>
        <dbReference type="ARBA" id="ARBA00008812"/>
    </source>
</evidence>
<dbReference type="PANTHER" id="PTHR44757">
    <property type="entry name" value="DIGUANYLATE CYCLASE DGCP"/>
    <property type="match status" value="1"/>
</dbReference>
<dbReference type="GO" id="GO:0006355">
    <property type="term" value="P:regulation of DNA-templated transcription"/>
    <property type="evidence" value="ECO:0007669"/>
    <property type="project" value="InterPro"/>
</dbReference>
<dbReference type="InterPro" id="IPR007372">
    <property type="entry name" value="Lipid/polyisoprenoid-bd_YceI"/>
</dbReference>
<dbReference type="Pfam" id="PF00989">
    <property type="entry name" value="PAS"/>
    <property type="match status" value="1"/>
</dbReference>
<protein>
    <submittedName>
        <fullName evidence="6">PAS domain S-box protein</fullName>
    </submittedName>
</protein>
<reference evidence="7" key="1">
    <citation type="submission" date="2017-11" db="EMBL/GenBank/DDBJ databases">
        <authorList>
            <person name="Zhu W."/>
        </authorList>
    </citation>
    <scope>NUCLEOTIDE SEQUENCE [LARGE SCALE GENOMIC DNA]</scope>
    <source>
        <strain evidence="7">CAU 1051</strain>
    </source>
</reference>
<dbReference type="InterPro" id="IPR036761">
    <property type="entry name" value="TTHA0802/YceI-like_sf"/>
</dbReference>
<dbReference type="CDD" id="cd01949">
    <property type="entry name" value="GGDEF"/>
    <property type="match status" value="1"/>
</dbReference>
<dbReference type="SUPFAM" id="SSF101874">
    <property type="entry name" value="YceI-like"/>
    <property type="match status" value="1"/>
</dbReference>
<gene>
    <name evidence="6" type="ORF">CWR45_06180</name>
</gene>
<dbReference type="FunFam" id="3.20.20.450:FF:000001">
    <property type="entry name" value="Cyclic di-GMP phosphodiesterase yahA"/>
    <property type="match status" value="1"/>
</dbReference>
<organism evidence="6 7">
    <name type="scientific">Oceanobacillus chungangensis</name>
    <dbReference type="NCBI Taxonomy" id="1229152"/>
    <lineage>
        <taxon>Bacteria</taxon>
        <taxon>Bacillati</taxon>
        <taxon>Bacillota</taxon>
        <taxon>Bacilli</taxon>
        <taxon>Bacillales</taxon>
        <taxon>Bacillaceae</taxon>
        <taxon>Oceanobacillus</taxon>
    </lineage>
</organism>
<dbReference type="SUPFAM" id="SSF141868">
    <property type="entry name" value="EAL domain-like"/>
    <property type="match status" value="1"/>
</dbReference>
<dbReference type="SMART" id="SM00867">
    <property type="entry name" value="YceI"/>
    <property type="match status" value="1"/>
</dbReference>
<evidence type="ECO:0000259" key="5">
    <source>
        <dbReference type="PROSITE" id="PS50887"/>
    </source>
</evidence>
<dbReference type="InterPro" id="IPR035965">
    <property type="entry name" value="PAS-like_dom_sf"/>
</dbReference>
<dbReference type="Pfam" id="PF00990">
    <property type="entry name" value="GGDEF"/>
    <property type="match status" value="1"/>
</dbReference>
<dbReference type="Gene3D" id="3.30.450.20">
    <property type="entry name" value="PAS domain"/>
    <property type="match status" value="1"/>
</dbReference>
<dbReference type="CDD" id="cd01948">
    <property type="entry name" value="EAL"/>
    <property type="match status" value="1"/>
</dbReference>
<evidence type="ECO:0000259" key="4">
    <source>
        <dbReference type="PROSITE" id="PS50883"/>
    </source>
</evidence>
<dbReference type="Pfam" id="PF00563">
    <property type="entry name" value="EAL"/>
    <property type="match status" value="1"/>
</dbReference>
<dbReference type="InterPro" id="IPR001633">
    <property type="entry name" value="EAL_dom"/>
</dbReference>
<dbReference type="SMART" id="SM00052">
    <property type="entry name" value="EAL"/>
    <property type="match status" value="1"/>
</dbReference>
<comment type="caution">
    <text evidence="6">The sequence shown here is derived from an EMBL/GenBank/DDBJ whole genome shotgun (WGS) entry which is preliminary data.</text>
</comment>
<dbReference type="PROSITE" id="PS50113">
    <property type="entry name" value="PAC"/>
    <property type="match status" value="1"/>
</dbReference>
<dbReference type="FunFam" id="3.30.70.270:FF:000001">
    <property type="entry name" value="Diguanylate cyclase domain protein"/>
    <property type="match status" value="1"/>
</dbReference>
<dbReference type="SMART" id="SM00267">
    <property type="entry name" value="GGDEF"/>
    <property type="match status" value="1"/>
</dbReference>
<dbReference type="InterPro" id="IPR013767">
    <property type="entry name" value="PAS_fold"/>
</dbReference>
<dbReference type="InterPro" id="IPR052155">
    <property type="entry name" value="Biofilm_reg_signaling"/>
</dbReference>
<evidence type="ECO:0000313" key="7">
    <source>
        <dbReference type="Proteomes" id="UP000256520"/>
    </source>
</evidence>
<feature type="domain" description="GGDEF" evidence="5">
    <location>
        <begin position="363"/>
        <end position="496"/>
    </location>
</feature>
<dbReference type="PROSITE" id="PS50883">
    <property type="entry name" value="EAL"/>
    <property type="match status" value="1"/>
</dbReference>
<dbReference type="Gene3D" id="2.40.128.110">
    <property type="entry name" value="Lipid/polyisoprenoid-binding, YceI-like"/>
    <property type="match status" value="1"/>
</dbReference>
<dbReference type="InterPro" id="IPR000160">
    <property type="entry name" value="GGDEF_dom"/>
</dbReference>
<dbReference type="OrthoDB" id="9759607at2"/>
<comment type="similarity">
    <text evidence="1">Belongs to the UPF0312 family.</text>
</comment>
<sequence>MRNWIVDHIHSTVGFEVKHMMVSKVRGQFDSFTADVEADDLTDLTTAKIAFKFEGNSINTRNRERDKHLKSADFFDVNNYPTIDFKSTTITKNGDSYKLTGDLTIKAITKSITFDVAFGGKATDPRGVEVYGYEAEATINRDEFGLTWNAALETGGVLVGKEVKILVELELNHPNHVLSNATIIKKPSLSKSEYLEHETESNKIHRMIAENLTDFILIINRNGVIQYVNPSLKKVLNGDVPSIQKSNFYKNIHPDEQDNVRNEIISYSGRTIKKSLKREFRFLHSEGYYLDVEADIVSINNPSFINYENELILVVMRDISERREAEKAIYQLAFHDHLTNLPNRRSFMNQLRSEVMDRKYSRSKLSVFFIDLDNFKQINDQWGHDAGDLVLKEAAERIQSVLRPTDIVARLGGDEFVVMLRDVHGEEDAINIVQMMLLQFQKPIGESDQEYPLTCSIGVANYPDHGESPEDLIQNADTALYYVKERGKNDYMIFNQQMEHQSLERRLLENALRQGIREQQFYLEYQPKVNMTSNKLMGMEALVRWNHPELGIISPGKFIPLAEESGLIVPLGEWILRESCRQASAWGALDVPPLTLSVNISVRQLVDRDFVDKLKTILQETGLNPRRLELEITESVLANIKSTIPILKEIKKLGIQISIDDFGTGYSSLSYIKELPIDTLKIDQSFVKDIHTNKESKEIAKAIINLASSIGLNVIAEGIELEEHVDELSKDGCILGQGYFYSRPLKVEAFEDYMTTNQESLYSLN</sequence>
<dbReference type="InterPro" id="IPR000014">
    <property type="entry name" value="PAS"/>
</dbReference>
<feature type="domain" description="PAC" evidence="3">
    <location>
        <begin position="276"/>
        <end position="331"/>
    </location>
</feature>
<dbReference type="PROSITE" id="PS50887">
    <property type="entry name" value="GGDEF"/>
    <property type="match status" value="1"/>
</dbReference>
<dbReference type="InterPro" id="IPR035919">
    <property type="entry name" value="EAL_sf"/>
</dbReference>
<name>A0A3D8PXQ1_9BACI</name>
<dbReference type="InterPro" id="IPR000700">
    <property type="entry name" value="PAS-assoc_C"/>
</dbReference>
<proteinExistence type="inferred from homology"/>
<keyword evidence="7" id="KW-1185">Reference proteome</keyword>
<dbReference type="AlphaFoldDB" id="A0A3D8PXQ1"/>
<evidence type="ECO:0000259" key="2">
    <source>
        <dbReference type="PROSITE" id="PS50112"/>
    </source>
</evidence>
<dbReference type="Proteomes" id="UP000256520">
    <property type="component" value="Unassembled WGS sequence"/>
</dbReference>
<dbReference type="NCBIfam" id="TIGR00254">
    <property type="entry name" value="GGDEF"/>
    <property type="match status" value="1"/>
</dbReference>